<dbReference type="SUPFAM" id="SSF48150">
    <property type="entry name" value="DNA-glycosylase"/>
    <property type="match status" value="1"/>
</dbReference>
<dbReference type="SMART" id="SM01009">
    <property type="entry name" value="AlkA_N"/>
    <property type="match status" value="1"/>
</dbReference>
<evidence type="ECO:0000256" key="10">
    <source>
        <dbReference type="ARBA" id="ARBA00023125"/>
    </source>
</evidence>
<dbReference type="InterPro" id="IPR018060">
    <property type="entry name" value="HTH_AraC"/>
</dbReference>
<dbReference type="GO" id="GO:0003700">
    <property type="term" value="F:DNA-binding transcription factor activity"/>
    <property type="evidence" value="ECO:0007669"/>
    <property type="project" value="InterPro"/>
</dbReference>
<dbReference type="GO" id="GO:0008270">
    <property type="term" value="F:zinc ion binding"/>
    <property type="evidence" value="ECO:0007669"/>
    <property type="project" value="InterPro"/>
</dbReference>
<dbReference type="CDD" id="cd00056">
    <property type="entry name" value="ENDO3c"/>
    <property type="match status" value="1"/>
</dbReference>
<keyword evidence="7" id="KW-0227">DNA damage</keyword>
<dbReference type="GO" id="GO:0006307">
    <property type="term" value="P:DNA alkylation repair"/>
    <property type="evidence" value="ECO:0007669"/>
    <property type="project" value="TreeGrafter"/>
</dbReference>
<comment type="caution">
    <text evidence="15">The sequence shown here is derived from an EMBL/GenBank/DDBJ whole genome shotgun (WGS) entry which is preliminary data.</text>
</comment>
<dbReference type="InterPro" id="IPR003265">
    <property type="entry name" value="HhH-GPD_domain"/>
</dbReference>
<dbReference type="Gene3D" id="1.10.1670.10">
    <property type="entry name" value="Helix-hairpin-Helix base-excision DNA repair enzymes (C-terminal)"/>
    <property type="match status" value="1"/>
</dbReference>
<evidence type="ECO:0000259" key="14">
    <source>
        <dbReference type="PROSITE" id="PS01124"/>
    </source>
</evidence>
<dbReference type="PROSITE" id="PS01124">
    <property type="entry name" value="HTH_ARAC_FAMILY_2"/>
    <property type="match status" value="1"/>
</dbReference>
<gene>
    <name evidence="15" type="ORF">A9R00_04915</name>
</gene>
<evidence type="ECO:0000256" key="4">
    <source>
        <dbReference type="ARBA" id="ARBA00022603"/>
    </source>
</evidence>
<keyword evidence="9" id="KW-0805">Transcription regulation</keyword>
<evidence type="ECO:0000256" key="2">
    <source>
        <dbReference type="ARBA" id="ARBA00001947"/>
    </source>
</evidence>
<dbReference type="SUPFAM" id="SSF57884">
    <property type="entry name" value="Ada DNA repair protein, N-terminal domain (N-Ada 10)"/>
    <property type="match status" value="1"/>
</dbReference>
<keyword evidence="12" id="KW-0804">Transcription</keyword>
<evidence type="ECO:0000256" key="5">
    <source>
        <dbReference type="ARBA" id="ARBA00022679"/>
    </source>
</evidence>
<evidence type="ECO:0000256" key="1">
    <source>
        <dbReference type="ARBA" id="ARBA00000086"/>
    </source>
</evidence>
<dbReference type="Gene3D" id="3.30.310.20">
    <property type="entry name" value="DNA-3-methyladenine glycosylase AlkA, N-terminal domain"/>
    <property type="match status" value="1"/>
</dbReference>
<evidence type="ECO:0000256" key="8">
    <source>
        <dbReference type="ARBA" id="ARBA00022833"/>
    </source>
</evidence>
<evidence type="ECO:0000256" key="6">
    <source>
        <dbReference type="ARBA" id="ARBA00022723"/>
    </source>
</evidence>
<dbReference type="GO" id="GO:0005737">
    <property type="term" value="C:cytoplasm"/>
    <property type="evidence" value="ECO:0007669"/>
    <property type="project" value="TreeGrafter"/>
</dbReference>
<dbReference type="Pfam" id="PF02805">
    <property type="entry name" value="Ada_Zn_binding"/>
    <property type="match status" value="1"/>
</dbReference>
<dbReference type="GO" id="GO:0008168">
    <property type="term" value="F:methyltransferase activity"/>
    <property type="evidence" value="ECO:0007669"/>
    <property type="project" value="UniProtKB-KW"/>
</dbReference>
<dbReference type="EMBL" id="MABE01000281">
    <property type="protein sequence ID" value="OUS40662.1"/>
    <property type="molecule type" value="Genomic_DNA"/>
</dbReference>
<evidence type="ECO:0000256" key="7">
    <source>
        <dbReference type="ARBA" id="ARBA00022763"/>
    </source>
</evidence>
<dbReference type="InterPro" id="IPR011257">
    <property type="entry name" value="DNA_glycosylase"/>
</dbReference>
<dbReference type="InterPro" id="IPR023170">
    <property type="entry name" value="HhH_base_excis_C"/>
</dbReference>
<organism evidence="15 16">
    <name type="scientific">Oleispira antarctica</name>
    <dbReference type="NCBI Taxonomy" id="188908"/>
    <lineage>
        <taxon>Bacteria</taxon>
        <taxon>Pseudomonadati</taxon>
        <taxon>Pseudomonadota</taxon>
        <taxon>Gammaproteobacteria</taxon>
        <taxon>Oceanospirillales</taxon>
        <taxon>Oceanospirillaceae</taxon>
        <taxon>Oleispira</taxon>
    </lineage>
</organism>
<dbReference type="Gene3D" id="3.40.10.10">
    <property type="entry name" value="DNA Methylphosphotriester Repair Domain"/>
    <property type="match status" value="1"/>
</dbReference>
<evidence type="ECO:0000256" key="13">
    <source>
        <dbReference type="ARBA" id="ARBA00023204"/>
    </source>
</evidence>
<keyword evidence="11" id="KW-0010">Activator</keyword>
<dbReference type="FunFam" id="3.40.10.10:FF:000001">
    <property type="entry name" value="DNA-3-methyladenine glycosylase 2"/>
    <property type="match status" value="1"/>
</dbReference>
<keyword evidence="4" id="KW-0489">Methyltransferase</keyword>
<dbReference type="PANTHER" id="PTHR43003">
    <property type="entry name" value="DNA-3-METHYLADENINE GLYCOSYLASE"/>
    <property type="match status" value="1"/>
</dbReference>
<evidence type="ECO:0000313" key="16">
    <source>
        <dbReference type="Proteomes" id="UP000227088"/>
    </source>
</evidence>
<dbReference type="InterPro" id="IPR009057">
    <property type="entry name" value="Homeodomain-like_sf"/>
</dbReference>
<protein>
    <recommendedName>
        <fullName evidence="3">DNA-3-methyladenine glycosylase II</fullName>
        <ecNumber evidence="3">3.2.2.21</ecNumber>
    </recommendedName>
</protein>
<evidence type="ECO:0000256" key="12">
    <source>
        <dbReference type="ARBA" id="ARBA00023163"/>
    </source>
</evidence>
<dbReference type="Pfam" id="PF06029">
    <property type="entry name" value="AlkA_N"/>
    <property type="match status" value="1"/>
</dbReference>
<dbReference type="GO" id="GO:0032259">
    <property type="term" value="P:methylation"/>
    <property type="evidence" value="ECO:0007669"/>
    <property type="project" value="UniProtKB-KW"/>
</dbReference>
<dbReference type="AlphaFoldDB" id="A0A1Y5I065"/>
<dbReference type="SMART" id="SM00478">
    <property type="entry name" value="ENDO3c"/>
    <property type="match status" value="1"/>
</dbReference>
<feature type="domain" description="HTH araC/xylS-type" evidence="14">
    <location>
        <begin position="83"/>
        <end position="185"/>
    </location>
</feature>
<dbReference type="PANTHER" id="PTHR43003:SF13">
    <property type="entry name" value="DNA-3-METHYLADENINE GLYCOSYLASE 2"/>
    <property type="match status" value="1"/>
</dbReference>
<keyword evidence="13" id="KW-0234">DNA repair</keyword>
<proteinExistence type="predicted"/>
<evidence type="ECO:0000256" key="11">
    <source>
        <dbReference type="ARBA" id="ARBA00023159"/>
    </source>
</evidence>
<keyword evidence="5" id="KW-0808">Transferase</keyword>
<evidence type="ECO:0000256" key="9">
    <source>
        <dbReference type="ARBA" id="ARBA00023015"/>
    </source>
</evidence>
<dbReference type="Pfam" id="PF12833">
    <property type="entry name" value="HTH_18"/>
    <property type="match status" value="1"/>
</dbReference>
<dbReference type="SUPFAM" id="SSF55945">
    <property type="entry name" value="TATA-box binding protein-like"/>
    <property type="match status" value="1"/>
</dbReference>
<dbReference type="GO" id="GO:0043565">
    <property type="term" value="F:sequence-specific DNA binding"/>
    <property type="evidence" value="ECO:0007669"/>
    <property type="project" value="InterPro"/>
</dbReference>
<accession>A0A1Y5I065</accession>
<dbReference type="SMART" id="SM00342">
    <property type="entry name" value="HTH_ARAC"/>
    <property type="match status" value="1"/>
</dbReference>
<dbReference type="GO" id="GO:0006285">
    <property type="term" value="P:base-excision repair, AP site formation"/>
    <property type="evidence" value="ECO:0007669"/>
    <property type="project" value="TreeGrafter"/>
</dbReference>
<keyword evidence="6" id="KW-0479">Metal-binding</keyword>
<evidence type="ECO:0000256" key="3">
    <source>
        <dbReference type="ARBA" id="ARBA00012000"/>
    </source>
</evidence>
<keyword evidence="10" id="KW-0238">DNA-binding</keyword>
<dbReference type="GO" id="GO:0032993">
    <property type="term" value="C:protein-DNA complex"/>
    <property type="evidence" value="ECO:0007669"/>
    <property type="project" value="TreeGrafter"/>
</dbReference>
<dbReference type="GO" id="GO:0032131">
    <property type="term" value="F:alkylated DNA binding"/>
    <property type="evidence" value="ECO:0007669"/>
    <property type="project" value="TreeGrafter"/>
</dbReference>
<sequence length="500" mass="55555">MELTANTCQQARLSRDTRFDGLFFTGVITTGIFCRPICSAVAPKEQNVTYYPSAAAAMNAGFRPCLRCRPETAPQSAAWKGIESVAAKILRHINDGYLVDCSIADLAEKVGISERYLRDLCQRYAGASPSQLELARKSLLAKQLLFDSSLSIADVAFAAGYNSVRRFNEHWKSQFNKAPSLMRRNFKHSKAMATTEGTLEQESWIHINIPVAKGFDANSVFSFLATRIIAGSEALIKSEDSRVICYRRLLSFDNLLLPISVSYDSSKPCLLLSCEAQGLKLLPRIIQLVKRVFDVESHGHIIWQHLAKTKEFEQQLKLIAASGQSDIRLPGAFDPFEAAMRAIVGQQVSVKAACTLLTRITARCGKSVENNSWGLSQALPMAQDILDYDLSGLGLTSARINSLKSMASLKIEEPEVFSLDYDSELRQQKLLAIKGIGPWTVSYLEMRAFSNPDAFPAGDLGVRIALEKDGERPTEKQVRDMSVSWAPWRAYATILLWKRL</sequence>
<name>A0A1Y5I065_OLEAN</name>
<dbReference type="InterPro" id="IPR004026">
    <property type="entry name" value="Ada_DNA_repair_Zn-bd"/>
</dbReference>
<dbReference type="Gene3D" id="1.10.340.30">
    <property type="entry name" value="Hypothetical protein, domain 2"/>
    <property type="match status" value="1"/>
</dbReference>
<keyword evidence="8" id="KW-0862">Zinc</keyword>
<reference evidence="16" key="1">
    <citation type="journal article" date="2017" name="Proc. Natl. Acad. Sci. U.S.A.">
        <title>Simulation of Deepwater Horizon oil plume reveals substrate specialization within a complex community of hydrocarbon degraders.</title>
        <authorList>
            <person name="Hu P."/>
            <person name="Dubinsky E.A."/>
            <person name="Probst A.J."/>
            <person name="Wang J."/>
            <person name="Sieber C.M.K."/>
            <person name="Tom L.M."/>
            <person name="Gardinali P."/>
            <person name="Banfield J.F."/>
            <person name="Atlas R.M."/>
            <person name="Andersen G.L."/>
        </authorList>
    </citation>
    <scope>NUCLEOTIDE SEQUENCE [LARGE SCALE GENOMIC DNA]</scope>
</reference>
<comment type="cofactor">
    <cofactor evidence="2">
        <name>Zn(2+)</name>
        <dbReference type="ChEBI" id="CHEBI:29105"/>
    </cofactor>
</comment>
<dbReference type="InterPro" id="IPR051912">
    <property type="entry name" value="Alkylbase_DNA_Glycosylase/TA"/>
</dbReference>
<dbReference type="InterPro" id="IPR037046">
    <property type="entry name" value="AlkA_N_sf"/>
</dbReference>
<dbReference type="GO" id="GO:0008725">
    <property type="term" value="F:DNA-3-methyladenine glycosylase activity"/>
    <property type="evidence" value="ECO:0007669"/>
    <property type="project" value="TreeGrafter"/>
</dbReference>
<dbReference type="Proteomes" id="UP000227088">
    <property type="component" value="Unassembled WGS sequence"/>
</dbReference>
<dbReference type="Pfam" id="PF00730">
    <property type="entry name" value="HhH-GPD"/>
    <property type="match status" value="1"/>
</dbReference>
<evidence type="ECO:0000313" key="15">
    <source>
        <dbReference type="EMBL" id="OUS40662.1"/>
    </source>
</evidence>
<dbReference type="InterPro" id="IPR035451">
    <property type="entry name" value="Ada-like_dom_sf"/>
</dbReference>
<comment type="catalytic activity">
    <reaction evidence="1">
        <text>Hydrolysis of alkylated DNA, releasing 3-methyladenine, 3-methylguanine, 7-methylguanine and 7-methyladenine.</text>
        <dbReference type="EC" id="3.2.2.21"/>
    </reaction>
</comment>
<dbReference type="InterPro" id="IPR010316">
    <property type="entry name" value="AlkA_N"/>
</dbReference>
<dbReference type="EC" id="3.2.2.21" evidence="3"/>
<dbReference type="GO" id="GO:0043916">
    <property type="term" value="F:DNA-7-methylguanine glycosylase activity"/>
    <property type="evidence" value="ECO:0007669"/>
    <property type="project" value="TreeGrafter"/>
</dbReference>
<dbReference type="Gene3D" id="1.10.10.60">
    <property type="entry name" value="Homeodomain-like"/>
    <property type="match status" value="1"/>
</dbReference>
<dbReference type="SUPFAM" id="SSF46689">
    <property type="entry name" value="Homeodomain-like"/>
    <property type="match status" value="1"/>
</dbReference>